<feature type="signal peptide" evidence="2">
    <location>
        <begin position="1"/>
        <end position="20"/>
    </location>
</feature>
<feature type="chain" id="PRO_5026091830" evidence="2">
    <location>
        <begin position="21"/>
        <end position="222"/>
    </location>
</feature>
<evidence type="ECO:0000256" key="2">
    <source>
        <dbReference type="SAM" id="SignalP"/>
    </source>
</evidence>
<evidence type="ECO:0000313" key="4">
    <source>
        <dbReference type="Proteomes" id="UP000431269"/>
    </source>
</evidence>
<feature type="region of interest" description="Disordered" evidence="1">
    <location>
        <begin position="177"/>
        <end position="222"/>
    </location>
</feature>
<keyword evidence="2" id="KW-0732">Signal</keyword>
<dbReference type="Proteomes" id="UP000431269">
    <property type="component" value="Chromosome"/>
</dbReference>
<proteinExistence type="predicted"/>
<protein>
    <submittedName>
        <fullName evidence="3">Uncharacterized protein</fullName>
    </submittedName>
</protein>
<name>A0A6I6MMK2_9CAUL</name>
<evidence type="ECO:0000256" key="1">
    <source>
        <dbReference type="SAM" id="MobiDB-lite"/>
    </source>
</evidence>
<gene>
    <name evidence="3" type="ORF">DSM104635_01387</name>
</gene>
<evidence type="ECO:0000313" key="3">
    <source>
        <dbReference type="EMBL" id="QGZ94568.1"/>
    </source>
</evidence>
<organism evidence="3 4">
    <name type="scientific">Terricaulis silvestris</name>
    <dbReference type="NCBI Taxonomy" id="2686094"/>
    <lineage>
        <taxon>Bacteria</taxon>
        <taxon>Pseudomonadati</taxon>
        <taxon>Pseudomonadota</taxon>
        <taxon>Alphaproteobacteria</taxon>
        <taxon>Caulobacterales</taxon>
        <taxon>Caulobacteraceae</taxon>
        <taxon>Terricaulis</taxon>
    </lineage>
</organism>
<feature type="compositionally biased region" description="Basic and acidic residues" evidence="1">
    <location>
        <begin position="180"/>
        <end position="206"/>
    </location>
</feature>
<dbReference type="RefSeq" id="WP_158765497.1">
    <property type="nucleotide sequence ID" value="NZ_CP047045.1"/>
</dbReference>
<reference evidence="4" key="1">
    <citation type="submission" date="2019-12" db="EMBL/GenBank/DDBJ databases">
        <title>Complete genome of Terracaulis silvestris 0127_4.</title>
        <authorList>
            <person name="Vieira S."/>
            <person name="Riedel T."/>
            <person name="Sproer C."/>
            <person name="Pascual J."/>
            <person name="Boedeker C."/>
            <person name="Overmann J."/>
        </authorList>
    </citation>
    <scope>NUCLEOTIDE SEQUENCE [LARGE SCALE GENOMIC DNA]</scope>
    <source>
        <strain evidence="4">0127_4</strain>
    </source>
</reference>
<dbReference type="EMBL" id="CP047045">
    <property type="protein sequence ID" value="QGZ94568.1"/>
    <property type="molecule type" value="Genomic_DNA"/>
</dbReference>
<dbReference type="AlphaFoldDB" id="A0A6I6MMK2"/>
<dbReference type="KEGG" id="tsv:DSM104635_01387"/>
<sequence>MRMMLAAAVAAIALATPASAGPWSDEASHLAFVAPDGWNVRQLPAEGMTYILADAGSKECHILASQRPETAEISPERIRAGGETPIGNPAWAQIPGALPTVFAADAAVTQSSVDTSAFWPVQRADYNSQGQVVHAAIQFRPGVEFWGFCFSRTGADDAATYEGVLRSIAGTTDAELQANIDDRRRGRRRDQEARDAGSRSAMDEAMRNTLQDRAMEAVGRSQ</sequence>
<accession>A0A6I6MMK2</accession>
<keyword evidence="4" id="KW-1185">Reference proteome</keyword>